<dbReference type="Pfam" id="PF03358">
    <property type="entry name" value="FMN_red"/>
    <property type="match status" value="1"/>
</dbReference>
<dbReference type="InterPro" id="IPR005025">
    <property type="entry name" value="FMN_Rdtase-like_dom"/>
</dbReference>
<organism evidence="2 3">
    <name type="scientific">Candidatus Kaiserbacteria bacterium RIFOXYD1_FULL_42_15</name>
    <dbReference type="NCBI Taxonomy" id="1798532"/>
    <lineage>
        <taxon>Bacteria</taxon>
        <taxon>Candidatus Kaiseribacteriota</taxon>
    </lineage>
</organism>
<dbReference type="AlphaFoldDB" id="A0A1F6FT68"/>
<proteinExistence type="predicted"/>
<accession>A0A1F6FT68</accession>
<dbReference type="PANTHER" id="PTHR30543:SF21">
    <property type="entry name" value="NAD(P)H-DEPENDENT FMN REDUCTASE LOT6"/>
    <property type="match status" value="1"/>
</dbReference>
<dbReference type="Gene3D" id="3.40.50.360">
    <property type="match status" value="1"/>
</dbReference>
<name>A0A1F6FT68_9BACT</name>
<dbReference type="Proteomes" id="UP000179230">
    <property type="component" value="Unassembled WGS sequence"/>
</dbReference>
<sequence>MNNNLSIKVIVGSTREGRFGDKAAAWVENELNKHEGLAVEIVDLRDYEMPFFDNAISPSFIKEPYTNEAVKRFTQKIEEGDAFIVVTPEYNHGTSGVLKNAFDWVSREWNEKPIAFVSYGSVGGARAVEQLRLTAIELQMAPIREAVHLLGNDYFPVYFGKADAGEMFIKYEEKVSVTIEQLLKWTKALKEMRG</sequence>
<dbReference type="GO" id="GO:0016491">
    <property type="term" value="F:oxidoreductase activity"/>
    <property type="evidence" value="ECO:0007669"/>
    <property type="project" value="InterPro"/>
</dbReference>
<dbReference type="InterPro" id="IPR029039">
    <property type="entry name" value="Flavoprotein-like_sf"/>
</dbReference>
<dbReference type="GO" id="GO:0010181">
    <property type="term" value="F:FMN binding"/>
    <property type="evidence" value="ECO:0007669"/>
    <property type="project" value="TreeGrafter"/>
</dbReference>
<protein>
    <recommendedName>
        <fullName evidence="1">NADPH-dependent FMN reductase-like domain-containing protein</fullName>
    </recommendedName>
</protein>
<gene>
    <name evidence="2" type="ORF">A2592_01160</name>
</gene>
<evidence type="ECO:0000313" key="2">
    <source>
        <dbReference type="EMBL" id="OGG89049.1"/>
    </source>
</evidence>
<dbReference type="SUPFAM" id="SSF52218">
    <property type="entry name" value="Flavoproteins"/>
    <property type="match status" value="1"/>
</dbReference>
<dbReference type="PANTHER" id="PTHR30543">
    <property type="entry name" value="CHROMATE REDUCTASE"/>
    <property type="match status" value="1"/>
</dbReference>
<feature type="domain" description="NADPH-dependent FMN reductase-like" evidence="1">
    <location>
        <begin position="7"/>
        <end position="148"/>
    </location>
</feature>
<dbReference type="EMBL" id="MFMT01000008">
    <property type="protein sequence ID" value="OGG89049.1"/>
    <property type="molecule type" value="Genomic_DNA"/>
</dbReference>
<dbReference type="GO" id="GO:0005829">
    <property type="term" value="C:cytosol"/>
    <property type="evidence" value="ECO:0007669"/>
    <property type="project" value="TreeGrafter"/>
</dbReference>
<evidence type="ECO:0000313" key="3">
    <source>
        <dbReference type="Proteomes" id="UP000179230"/>
    </source>
</evidence>
<evidence type="ECO:0000259" key="1">
    <source>
        <dbReference type="Pfam" id="PF03358"/>
    </source>
</evidence>
<reference evidence="2 3" key="1">
    <citation type="journal article" date="2016" name="Nat. Commun.">
        <title>Thousands of microbial genomes shed light on interconnected biogeochemical processes in an aquifer system.</title>
        <authorList>
            <person name="Anantharaman K."/>
            <person name="Brown C.T."/>
            <person name="Hug L.A."/>
            <person name="Sharon I."/>
            <person name="Castelle C.J."/>
            <person name="Probst A.J."/>
            <person name="Thomas B.C."/>
            <person name="Singh A."/>
            <person name="Wilkins M.J."/>
            <person name="Karaoz U."/>
            <person name="Brodie E.L."/>
            <person name="Williams K.H."/>
            <person name="Hubbard S.S."/>
            <person name="Banfield J.F."/>
        </authorList>
    </citation>
    <scope>NUCLEOTIDE SEQUENCE [LARGE SCALE GENOMIC DNA]</scope>
</reference>
<comment type="caution">
    <text evidence="2">The sequence shown here is derived from an EMBL/GenBank/DDBJ whole genome shotgun (WGS) entry which is preliminary data.</text>
</comment>
<dbReference type="InterPro" id="IPR050712">
    <property type="entry name" value="NAD(P)H-dep_reductase"/>
</dbReference>